<gene>
    <name evidence="1" type="ORF">HJG54_29065</name>
</gene>
<sequence length="146" mass="17203">MLTHQSLYEFWHRSQSLWSCKLAQVSVDFLSASELAEIQQLHQLQQVEFGVHLSWKYLTRAGSGQMSWCVDANHIGAVFTDKGLLEQSLPQVYQYQMLDENTLIMSVDKYEETIRLESDCRRLREHRYDGKLIRRVWEHKDEALVA</sequence>
<accession>A0AA96WLQ3</accession>
<name>A0AA96WLQ3_9CYAN</name>
<dbReference type="AlphaFoldDB" id="A0AA96WLQ3"/>
<proteinExistence type="predicted"/>
<dbReference type="EMBL" id="CP053587">
    <property type="protein sequence ID" value="WNZ26975.1"/>
    <property type="molecule type" value="Genomic_DNA"/>
</dbReference>
<protein>
    <submittedName>
        <fullName evidence="1">Uncharacterized protein</fullName>
    </submittedName>
</protein>
<organism evidence="1">
    <name type="scientific">Leptolyngbya sp. NK1-12</name>
    <dbReference type="NCBI Taxonomy" id="2547451"/>
    <lineage>
        <taxon>Bacteria</taxon>
        <taxon>Bacillati</taxon>
        <taxon>Cyanobacteriota</taxon>
        <taxon>Cyanophyceae</taxon>
        <taxon>Leptolyngbyales</taxon>
        <taxon>Leptolyngbyaceae</taxon>
        <taxon>Leptolyngbya group</taxon>
        <taxon>Leptolyngbya</taxon>
    </lineage>
</organism>
<evidence type="ECO:0000313" key="1">
    <source>
        <dbReference type="EMBL" id="WNZ26975.1"/>
    </source>
</evidence>
<reference evidence="1" key="1">
    <citation type="submission" date="2020-05" db="EMBL/GenBank/DDBJ databases">
        <authorList>
            <person name="Zhu T."/>
            <person name="Keshari N."/>
            <person name="Lu X."/>
        </authorList>
    </citation>
    <scope>NUCLEOTIDE SEQUENCE</scope>
    <source>
        <strain evidence="1">NK1-12</strain>
    </source>
</reference>